<keyword evidence="2" id="KW-0285">Flavoprotein</keyword>
<evidence type="ECO:0000313" key="11">
    <source>
        <dbReference type="Proteomes" id="UP001320420"/>
    </source>
</evidence>
<comment type="caution">
    <text evidence="10">The sequence shown here is derived from an EMBL/GenBank/DDBJ whole genome shotgun (WGS) entry which is preliminary data.</text>
</comment>
<keyword evidence="11" id="KW-1185">Reference proteome</keyword>
<protein>
    <recommendedName>
        <fullName evidence="8">L-2-hydroxyglutarate dehydrogenase, mitochondrial</fullName>
        <ecNumber evidence="7">1.1.99.2</ecNumber>
    </recommendedName>
</protein>
<dbReference type="InterPro" id="IPR036188">
    <property type="entry name" value="FAD/NAD-bd_sf"/>
</dbReference>
<dbReference type="PANTHER" id="PTHR43104">
    <property type="entry name" value="L-2-HYDROXYGLUTARATE DEHYDROGENASE, MITOCHONDRIAL"/>
    <property type="match status" value="1"/>
</dbReference>
<dbReference type="Gene3D" id="3.30.9.10">
    <property type="entry name" value="D-Amino Acid Oxidase, subunit A, domain 2"/>
    <property type="match status" value="1"/>
</dbReference>
<dbReference type="SUPFAM" id="SSF51905">
    <property type="entry name" value="FAD/NAD(P)-binding domain"/>
    <property type="match status" value="1"/>
</dbReference>
<evidence type="ECO:0000256" key="5">
    <source>
        <dbReference type="ARBA" id="ARBA00036066"/>
    </source>
</evidence>
<dbReference type="GO" id="GO:0047545">
    <property type="term" value="F:(S)-2-hydroxyglutarate dehydrogenase activity"/>
    <property type="evidence" value="ECO:0007669"/>
    <property type="project" value="UniProtKB-EC"/>
</dbReference>
<evidence type="ECO:0000256" key="4">
    <source>
        <dbReference type="ARBA" id="ARBA00023002"/>
    </source>
</evidence>
<dbReference type="Proteomes" id="UP001320420">
    <property type="component" value="Unassembled WGS sequence"/>
</dbReference>
<dbReference type="EC" id="1.1.99.2" evidence="7"/>
<dbReference type="InterPro" id="IPR006076">
    <property type="entry name" value="FAD-dep_OxRdtase"/>
</dbReference>
<dbReference type="Gene3D" id="3.50.50.60">
    <property type="entry name" value="FAD/NAD(P)-binding domain"/>
    <property type="match status" value="1"/>
</dbReference>
<organism evidence="10 11">
    <name type="scientific">Diatrype stigma</name>
    <dbReference type="NCBI Taxonomy" id="117547"/>
    <lineage>
        <taxon>Eukaryota</taxon>
        <taxon>Fungi</taxon>
        <taxon>Dikarya</taxon>
        <taxon>Ascomycota</taxon>
        <taxon>Pezizomycotina</taxon>
        <taxon>Sordariomycetes</taxon>
        <taxon>Xylariomycetidae</taxon>
        <taxon>Xylariales</taxon>
        <taxon>Diatrypaceae</taxon>
        <taxon>Diatrype</taxon>
    </lineage>
</organism>
<accession>A0AAN9YKP9</accession>
<evidence type="ECO:0000256" key="7">
    <source>
        <dbReference type="ARBA" id="ARBA00038878"/>
    </source>
</evidence>
<dbReference type="PANTHER" id="PTHR43104:SF4">
    <property type="entry name" value="L-2-HYDROXYGLUTARATE DEHYDROGENASE, MITOCHONDRIAL"/>
    <property type="match status" value="1"/>
</dbReference>
<sequence>MFARAAWRRELRSLSASSSALLSARLFSSTAPAQADFSHVVIGGGVIGLAIGRRLAAQDGSPATLLVERHGQVGTETSSRNSEVIHAGLYYGAQSLKTRLCVRGRDALYRFCAARGVAHRRTGKWIVAQDAEEMAALERIAAHCAELAVEPWEGGEEGRGEPLRAPVRFLTREEARRLEPAVRADAGVLESPETGIVDSHGLMLALQGLFEDAGGVTALGSEVVSIEPLPSSSSVPGSGGWRLTVRDTATPEGETSTIEAETIINSAGLGAGDVHNMMVAHAATSEAERERRKVRLHYAKGSYFSYGASTPRVGRLIYPAPSPGHAGLGTHLTLDLAGRVRFGPDAEWIESATGEGALRVSAARLPQALEEIRRYLPAVDGAALAPDYAGIRPKLGRLSGTVGVAQQQGKGAAPFQDFYIKREEGFEGWVNLLGMESPGLTSCLAVAEYVRDLLYASRSPGP</sequence>
<evidence type="ECO:0000256" key="1">
    <source>
        <dbReference type="ARBA" id="ARBA00001974"/>
    </source>
</evidence>
<reference evidence="10 11" key="1">
    <citation type="submission" date="2024-02" db="EMBL/GenBank/DDBJ databases">
        <title>De novo assembly and annotation of 12 fungi associated with fruit tree decline syndrome in Ontario, Canada.</title>
        <authorList>
            <person name="Sulman M."/>
            <person name="Ellouze W."/>
            <person name="Ilyukhin E."/>
        </authorList>
    </citation>
    <scope>NUCLEOTIDE SEQUENCE [LARGE SCALE GENOMIC DNA]</scope>
    <source>
        <strain evidence="10 11">M11/M66-122</strain>
    </source>
</reference>
<evidence type="ECO:0000256" key="8">
    <source>
        <dbReference type="ARBA" id="ARBA00041137"/>
    </source>
</evidence>
<gene>
    <name evidence="10" type="ORF">SLS62_008957</name>
</gene>
<keyword evidence="4" id="KW-0560">Oxidoreductase</keyword>
<dbReference type="AlphaFoldDB" id="A0AAN9YKP9"/>
<evidence type="ECO:0000256" key="3">
    <source>
        <dbReference type="ARBA" id="ARBA00022827"/>
    </source>
</evidence>
<comment type="similarity">
    <text evidence="6">Belongs to the L2HGDH family.</text>
</comment>
<dbReference type="EMBL" id="JAKJXP020000088">
    <property type="protein sequence ID" value="KAK7747711.1"/>
    <property type="molecule type" value="Genomic_DNA"/>
</dbReference>
<name>A0AAN9YKP9_9PEZI</name>
<evidence type="ECO:0000256" key="6">
    <source>
        <dbReference type="ARBA" id="ARBA00037941"/>
    </source>
</evidence>
<proteinExistence type="inferred from homology"/>
<comment type="cofactor">
    <cofactor evidence="1">
        <name>FAD</name>
        <dbReference type="ChEBI" id="CHEBI:57692"/>
    </cofactor>
</comment>
<evidence type="ECO:0000259" key="9">
    <source>
        <dbReference type="Pfam" id="PF01266"/>
    </source>
</evidence>
<keyword evidence="3" id="KW-0274">FAD</keyword>
<feature type="domain" description="FAD dependent oxidoreductase" evidence="9">
    <location>
        <begin position="40"/>
        <end position="453"/>
    </location>
</feature>
<dbReference type="Pfam" id="PF01266">
    <property type="entry name" value="DAO"/>
    <property type="match status" value="1"/>
</dbReference>
<evidence type="ECO:0000313" key="10">
    <source>
        <dbReference type="EMBL" id="KAK7747711.1"/>
    </source>
</evidence>
<comment type="catalytic activity">
    <reaction evidence="5">
        <text>(S)-2-hydroxyglutarate + A = 2-oxoglutarate + AH2</text>
        <dbReference type="Rhea" id="RHEA:21252"/>
        <dbReference type="ChEBI" id="CHEBI:13193"/>
        <dbReference type="ChEBI" id="CHEBI:16782"/>
        <dbReference type="ChEBI" id="CHEBI:16810"/>
        <dbReference type="ChEBI" id="CHEBI:17499"/>
        <dbReference type="EC" id="1.1.99.2"/>
    </reaction>
</comment>
<evidence type="ECO:0000256" key="2">
    <source>
        <dbReference type="ARBA" id="ARBA00022630"/>
    </source>
</evidence>